<dbReference type="InterPro" id="IPR003959">
    <property type="entry name" value="ATPase_AAA_core"/>
</dbReference>
<dbReference type="Gene3D" id="3.40.50.300">
    <property type="entry name" value="P-loop containing nucleotide triphosphate hydrolases"/>
    <property type="match status" value="1"/>
</dbReference>
<dbReference type="AlphaFoldDB" id="A0A2S5CM57"/>
<gene>
    <name evidence="2" type="ORF">AADEFJLK_02076</name>
</gene>
<name>A0A2S5CM57_9GAMM</name>
<dbReference type="PANTHER" id="PTHR40396:SF1">
    <property type="entry name" value="ATPASE AAA-TYPE CORE DOMAIN-CONTAINING PROTEIN"/>
    <property type="match status" value="1"/>
</dbReference>
<proteinExistence type="predicted"/>
<dbReference type="PANTHER" id="PTHR40396">
    <property type="entry name" value="ATPASE-LIKE PROTEIN"/>
    <property type="match status" value="1"/>
</dbReference>
<sequence length="415" mass="47420">MLIEFSVSNFRSFRDKQTFSMVAAPRLKKRGNVFKPDVKGEKLPDLLKVAAIYGPNASGKSNLIKALNIIDNIARREPSTQFTPFPVAPFRFDPELANQPSCIELHFIFEGLRYQFELGLTEQRIIHERLLTFPQGKETLLYERQHLSTGDHYTFGEQLEGGDDLHKLWQKATSPQALFLAQAVANSSEELKQLPLPLTWLQSGFWVIDDKELENLKDFSQHQVEKFPAFSEGLAAFLQEVDVPIANIRTDKISISSASLGLRDPKKIERKTLLTHRTELGEVEFDFEDESEGTKNLIGFWSAWDSHAQMKKVSPSLLALIVDELDTSLHPEIVVSLVEKHINSASPAQLIFTTHNTHLMDAKLLRRDQFWLTERDANGATQLRSIHDFAGREGEDLEKRYYEGRYRSLPFIRRG</sequence>
<dbReference type="EMBL" id="PGFZ01000004">
    <property type="protein sequence ID" value="POZ51858.1"/>
    <property type="molecule type" value="Genomic_DNA"/>
</dbReference>
<dbReference type="SUPFAM" id="SSF52540">
    <property type="entry name" value="P-loop containing nucleoside triphosphate hydrolases"/>
    <property type="match status" value="1"/>
</dbReference>
<evidence type="ECO:0000313" key="3">
    <source>
        <dbReference type="Proteomes" id="UP000237423"/>
    </source>
</evidence>
<dbReference type="GO" id="GO:0016887">
    <property type="term" value="F:ATP hydrolysis activity"/>
    <property type="evidence" value="ECO:0007669"/>
    <property type="project" value="InterPro"/>
</dbReference>
<dbReference type="GO" id="GO:0005524">
    <property type="term" value="F:ATP binding"/>
    <property type="evidence" value="ECO:0007669"/>
    <property type="project" value="InterPro"/>
</dbReference>
<dbReference type="Pfam" id="PF13304">
    <property type="entry name" value="AAA_21"/>
    <property type="match status" value="1"/>
</dbReference>
<protein>
    <submittedName>
        <fullName evidence="2">ATPase</fullName>
    </submittedName>
</protein>
<evidence type="ECO:0000259" key="1">
    <source>
        <dbReference type="Pfam" id="PF13304"/>
    </source>
</evidence>
<evidence type="ECO:0000313" key="2">
    <source>
        <dbReference type="EMBL" id="POZ51858.1"/>
    </source>
</evidence>
<dbReference type="RefSeq" id="WP_103974208.1">
    <property type="nucleotide sequence ID" value="NZ_PGFZ01000004.1"/>
</dbReference>
<organism evidence="2 3">
    <name type="scientific">Methylovulum psychrotolerans</name>
    <dbReference type="NCBI Taxonomy" id="1704499"/>
    <lineage>
        <taxon>Bacteria</taxon>
        <taxon>Pseudomonadati</taxon>
        <taxon>Pseudomonadota</taxon>
        <taxon>Gammaproteobacteria</taxon>
        <taxon>Methylococcales</taxon>
        <taxon>Methylococcaceae</taxon>
        <taxon>Methylovulum</taxon>
    </lineage>
</organism>
<feature type="domain" description="ATPase AAA-type core" evidence="1">
    <location>
        <begin position="49"/>
        <end position="361"/>
    </location>
</feature>
<comment type="caution">
    <text evidence="2">The sequence shown here is derived from an EMBL/GenBank/DDBJ whole genome shotgun (WGS) entry which is preliminary data.</text>
</comment>
<dbReference type="InterPro" id="IPR027417">
    <property type="entry name" value="P-loop_NTPase"/>
</dbReference>
<accession>A0A2S5CM57</accession>
<reference evidence="2 3" key="1">
    <citation type="submission" date="2017-11" db="EMBL/GenBank/DDBJ databases">
        <title>Draft Genome Sequence of Methylobacter psychrotolerans Sph1T, an Obligate Methanotroph from Low-Temperature Environments.</title>
        <authorList>
            <person name="Oshkin I.Y."/>
            <person name="Miroshnikov K."/>
            <person name="Belova S.E."/>
            <person name="Korzhenkov A."/>
            <person name="Toshchakov S.V."/>
            <person name="Dedysh S.N."/>
        </authorList>
    </citation>
    <scope>NUCLEOTIDE SEQUENCE [LARGE SCALE GENOMIC DNA]</scope>
    <source>
        <strain evidence="2 3">Sph1</strain>
    </source>
</reference>
<dbReference type="Proteomes" id="UP000237423">
    <property type="component" value="Unassembled WGS sequence"/>
</dbReference>